<dbReference type="FunFam" id="3.40.50.1000:FF:000100">
    <property type="entry name" value="Alpha,alpha-trehalose-phosphate synthase"/>
    <property type="match status" value="1"/>
</dbReference>
<dbReference type="OMA" id="WINGMNT"/>
<dbReference type="Pfam" id="PF02358">
    <property type="entry name" value="Trehalose_PPase"/>
    <property type="match status" value="1"/>
</dbReference>
<accession>A0A166EX69</accession>
<reference evidence="2" key="1">
    <citation type="journal article" date="2016" name="Nat. Genet.">
        <title>A high-quality carrot genome assembly provides new insights into carotenoid accumulation and asterid genome evolution.</title>
        <authorList>
            <person name="Iorizzo M."/>
            <person name="Ellison S."/>
            <person name="Senalik D."/>
            <person name="Zeng P."/>
            <person name="Satapoomin P."/>
            <person name="Huang J."/>
            <person name="Bowman M."/>
            <person name="Iovene M."/>
            <person name="Sanseverino W."/>
            <person name="Cavagnaro P."/>
            <person name="Yildiz M."/>
            <person name="Macko-Podgorni A."/>
            <person name="Moranska E."/>
            <person name="Grzebelus E."/>
            <person name="Grzebelus D."/>
            <person name="Ashrafi H."/>
            <person name="Zheng Z."/>
            <person name="Cheng S."/>
            <person name="Spooner D."/>
            <person name="Van Deynze A."/>
            <person name="Simon P."/>
        </authorList>
    </citation>
    <scope>NUCLEOTIDE SEQUENCE [LARGE SCALE GENOMIC DNA]</scope>
    <source>
        <tissue evidence="2">Leaf</tissue>
    </source>
</reference>
<evidence type="ECO:0000313" key="2">
    <source>
        <dbReference type="EMBL" id="KZN07084.1"/>
    </source>
</evidence>
<dbReference type="EMBL" id="LNRQ01000002">
    <property type="protein sequence ID" value="KZN07084.1"/>
    <property type="molecule type" value="Genomic_DNA"/>
</dbReference>
<dbReference type="InterPro" id="IPR003337">
    <property type="entry name" value="Trehalose_PPase"/>
</dbReference>
<protein>
    <submittedName>
        <fullName evidence="2">Uncharacterized protein</fullName>
    </submittedName>
</protein>
<gene>
    <name evidence="2" type="ORF">DCAR_007921</name>
</gene>
<name>A0A166EX69_DAUCS</name>
<dbReference type="CDD" id="cd01627">
    <property type="entry name" value="HAD_TPP"/>
    <property type="match status" value="1"/>
</dbReference>
<dbReference type="InterPro" id="IPR001830">
    <property type="entry name" value="Glyco_trans_20"/>
</dbReference>
<dbReference type="PANTHER" id="PTHR10788">
    <property type="entry name" value="TREHALOSE-6-PHOSPHATE SYNTHASE"/>
    <property type="match status" value="1"/>
</dbReference>
<dbReference type="SUPFAM" id="SSF53756">
    <property type="entry name" value="UDP-Glycosyltransferase/glycogen phosphorylase"/>
    <property type="match status" value="1"/>
</dbReference>
<dbReference type="FunFam" id="3.40.50.2000:FF:000039">
    <property type="entry name" value="alpha,alpha-trehalose-phosphate synthase [UDP-forming] 1-like"/>
    <property type="match status" value="1"/>
</dbReference>
<dbReference type="GO" id="GO:0003825">
    <property type="term" value="F:alpha,alpha-trehalose-phosphate synthase (UDP-forming) activity"/>
    <property type="evidence" value="ECO:0007669"/>
    <property type="project" value="TreeGrafter"/>
</dbReference>
<dbReference type="Pfam" id="PF00982">
    <property type="entry name" value="Glyco_transf_20"/>
    <property type="match status" value="1"/>
</dbReference>
<feature type="compositionally biased region" description="Polar residues" evidence="1">
    <location>
        <begin position="623"/>
        <end position="633"/>
    </location>
</feature>
<proteinExistence type="predicted"/>
<sequence length="736" mass="82633">MQNGRPPIQRLLVVANRLPVSANRRGEDSWALEVSVGGLVSALLGINEFETRWIGWAGVNVPDEIGQKSLTLALAEKRCIPVFLDEEIVHQYYNGYCNNILWPLFHYLGLPQEDRLATTRSFQSQFDAYRRANQMFADVVNEHYEDGDVFPIGIDSDRFIRALELPQVRNDIQQLKERFAGRKVMLGVDRLDMIKGIPQKILAFEKFLEENPNWRDKVVLIQIAVPTRTDVPEYQKLTCQVHEIVGRINGRFGTLTAVPIHHLDRSLDFHALCALYAVTDVALVTSLRDGMNLVSYEYVACQASKKGVLILSEFAGAAQSLGAGAILVNPWNITEVAASIGYALNMPADEREKRHHHNFMHVTTHTSQEWAETFVSELNDTVVEAQLRTKQIPPPIQSIKGFNATLTETVDANGRRIDQFTEMQLKLHPDLKDPLKKLCDDPRTTIVVLSGSDRSLLDENFGEFNMWLAAEHGMFLRSTQGEWMTTMPENLHMDWVDSVKHVFEYFTERTPRSHFELRETSLVWNYKYADVEFGRLQSKDMLQHLWTGPISNASVEVVQGGRSVEVRAVGVTKGAAIDRILGEIVHHKDVNSPIDYVLCIGHFLPKDEDIYTFFEPELPAPSPSISRVNSPSPVNGLVPHPSANKGGSNISCSSLKHPFSAPDKKPCSNGNGNGTGWWSALREKITVHEGSSVLDLKSENYFSFTVGRKRSSARYLLNSSADVASLLDELAESLQS</sequence>
<dbReference type="PANTHER" id="PTHR10788:SF106">
    <property type="entry name" value="BCDNA.GH08860"/>
    <property type="match status" value="1"/>
</dbReference>
<dbReference type="GO" id="GO:0005992">
    <property type="term" value="P:trehalose biosynthetic process"/>
    <property type="evidence" value="ECO:0007669"/>
    <property type="project" value="InterPro"/>
</dbReference>
<dbReference type="STRING" id="79200.A0A166EX69"/>
<dbReference type="GO" id="GO:0004805">
    <property type="term" value="F:trehalose-phosphatase activity"/>
    <property type="evidence" value="ECO:0007669"/>
    <property type="project" value="TreeGrafter"/>
</dbReference>
<dbReference type="AlphaFoldDB" id="A0A166EX69"/>
<evidence type="ECO:0000256" key="1">
    <source>
        <dbReference type="SAM" id="MobiDB-lite"/>
    </source>
</evidence>
<dbReference type="CDD" id="cd03788">
    <property type="entry name" value="GT20_TPS"/>
    <property type="match status" value="1"/>
</dbReference>
<dbReference type="SUPFAM" id="SSF56784">
    <property type="entry name" value="HAD-like"/>
    <property type="match status" value="1"/>
</dbReference>
<dbReference type="Gene3D" id="3.40.50.2000">
    <property type="entry name" value="Glycogen Phosphorylase B"/>
    <property type="match status" value="2"/>
</dbReference>
<dbReference type="GO" id="GO:0005829">
    <property type="term" value="C:cytosol"/>
    <property type="evidence" value="ECO:0007669"/>
    <property type="project" value="TreeGrafter"/>
</dbReference>
<dbReference type="InterPro" id="IPR036412">
    <property type="entry name" value="HAD-like_sf"/>
</dbReference>
<organism evidence="2">
    <name type="scientific">Daucus carota subsp. sativus</name>
    <name type="common">Carrot</name>
    <dbReference type="NCBI Taxonomy" id="79200"/>
    <lineage>
        <taxon>Eukaryota</taxon>
        <taxon>Viridiplantae</taxon>
        <taxon>Streptophyta</taxon>
        <taxon>Embryophyta</taxon>
        <taxon>Tracheophyta</taxon>
        <taxon>Spermatophyta</taxon>
        <taxon>Magnoliopsida</taxon>
        <taxon>eudicotyledons</taxon>
        <taxon>Gunneridae</taxon>
        <taxon>Pentapetalae</taxon>
        <taxon>asterids</taxon>
        <taxon>campanulids</taxon>
        <taxon>Apiales</taxon>
        <taxon>Apiaceae</taxon>
        <taxon>Apioideae</taxon>
        <taxon>Scandiceae</taxon>
        <taxon>Daucinae</taxon>
        <taxon>Daucus</taxon>
        <taxon>Daucus sect. Daucus</taxon>
    </lineage>
</organism>
<feature type="region of interest" description="Disordered" evidence="1">
    <location>
        <begin position="622"/>
        <end position="642"/>
    </location>
</feature>
<dbReference type="Gramene" id="KZN07084">
    <property type="protein sequence ID" value="KZN07084"/>
    <property type="gene ID" value="DCAR_007921"/>
</dbReference>
<comment type="caution">
    <text evidence="2">The sequence shown here is derived from an EMBL/GenBank/DDBJ whole genome shotgun (WGS) entry which is preliminary data.</text>
</comment>